<accession>A0A8H4PKH5</accession>
<dbReference type="AlphaFoldDB" id="A0A8H4PKH5"/>
<dbReference type="InterPro" id="IPR007817">
    <property type="entry name" value="Isocyanide_synthase_DIT1"/>
</dbReference>
<dbReference type="OrthoDB" id="429813at2759"/>
<protein>
    <recommendedName>
        <fullName evidence="3">Pyoverdine biosynthesis</fullName>
    </recommendedName>
</protein>
<sequence length="538" mass="59843">MDTRRPKLSVYERFLAAFVRQTSGELLYSFGPSQSLVEASWAQIQLQIVKYRRLTLEPGQPLRTVVTVDDETRREAGSEPEQATVSSRQLVLYEHPICDSNQSYSIGIALTLTPTADVDLDVFFASLILAGMHLDFGKNQDFLRRAESLEATTDAIVHHFEASLRYVAEVDMWDKGGRDYFRERIWHFVSRGSKIEFCLPAFPCKSSNLGKVQGTSPDRGEFMALSNLDSFVEGIEKLYEPGAKLWIISDGHVFSDCIGVDDAAVDEYGAQLMAMSNGIAMERGGVDRVGFKSLVDLFAVAKLKDANLGPSLDAKMPTVQHFIGTRLTEEAETCRRILQEAFQLDHGELRRRLDSHDTGIVALYRGFSRFMLEDLALNPYTRGRSQSQRRKLSSKVAFEMIQRNQAYSNLVEVMFPHHVRLSIHAHNNSGPKFGIQMLGSGVRSTNVLSPDGGLVKFCDELHVPTPWHNCIVEIEGHSKLYITKSSIVLSALANESFTGGWTGAQATGAHFYLKPATTVPDAPRAQALASAPMLMEKA</sequence>
<gene>
    <name evidence="1" type="ORF">G6O67_007924</name>
</gene>
<evidence type="ECO:0008006" key="3">
    <source>
        <dbReference type="Google" id="ProtNLM"/>
    </source>
</evidence>
<dbReference type="Pfam" id="PF05141">
    <property type="entry name" value="DIT1_PvcA"/>
    <property type="match status" value="1"/>
</dbReference>
<dbReference type="EMBL" id="JAAVMX010000009">
    <property type="protein sequence ID" value="KAF4504474.1"/>
    <property type="molecule type" value="Genomic_DNA"/>
</dbReference>
<reference evidence="1 2" key="1">
    <citation type="journal article" date="2020" name="Genome Biol. Evol.">
        <title>A new high-quality draft genome assembly of the Chinese cordyceps Ophiocordyceps sinensis.</title>
        <authorList>
            <person name="Shu R."/>
            <person name="Zhang J."/>
            <person name="Meng Q."/>
            <person name="Zhang H."/>
            <person name="Zhou G."/>
            <person name="Li M."/>
            <person name="Wu P."/>
            <person name="Zhao Y."/>
            <person name="Chen C."/>
            <person name="Qin Q."/>
        </authorList>
    </citation>
    <scope>NUCLEOTIDE SEQUENCE [LARGE SCALE GENOMIC DNA]</scope>
    <source>
        <strain evidence="1 2">IOZ07</strain>
    </source>
</reference>
<dbReference type="PANTHER" id="PTHR37285">
    <property type="entry name" value="SPORE WALL MATURATION PROTEIN DIT1"/>
    <property type="match status" value="1"/>
</dbReference>
<proteinExistence type="predicted"/>
<comment type="caution">
    <text evidence="1">The sequence shown here is derived from an EMBL/GenBank/DDBJ whole genome shotgun (WGS) entry which is preliminary data.</text>
</comment>
<organism evidence="1 2">
    <name type="scientific">Ophiocordyceps sinensis</name>
    <dbReference type="NCBI Taxonomy" id="72228"/>
    <lineage>
        <taxon>Eukaryota</taxon>
        <taxon>Fungi</taxon>
        <taxon>Dikarya</taxon>
        <taxon>Ascomycota</taxon>
        <taxon>Pezizomycotina</taxon>
        <taxon>Sordariomycetes</taxon>
        <taxon>Hypocreomycetidae</taxon>
        <taxon>Hypocreales</taxon>
        <taxon>Ophiocordycipitaceae</taxon>
        <taxon>Ophiocordyceps</taxon>
    </lineage>
</organism>
<dbReference type="PANTHER" id="PTHR37285:SF5">
    <property type="entry name" value="SPORE WALL MATURATION PROTEIN DIT1"/>
    <property type="match status" value="1"/>
</dbReference>
<evidence type="ECO:0000313" key="2">
    <source>
        <dbReference type="Proteomes" id="UP000557566"/>
    </source>
</evidence>
<name>A0A8H4PKH5_9HYPO</name>
<dbReference type="Proteomes" id="UP000557566">
    <property type="component" value="Unassembled WGS sequence"/>
</dbReference>
<keyword evidence="2" id="KW-1185">Reference proteome</keyword>
<evidence type="ECO:0000313" key="1">
    <source>
        <dbReference type="EMBL" id="KAF4504474.1"/>
    </source>
</evidence>